<dbReference type="CDD" id="cd00170">
    <property type="entry name" value="SEC14"/>
    <property type="match status" value="1"/>
</dbReference>
<evidence type="ECO:0000313" key="2">
    <source>
        <dbReference type="EMBL" id="KAG5683320.1"/>
    </source>
</evidence>
<gene>
    <name evidence="2" type="ORF">PVAND_012606</name>
</gene>
<name>A0A9J6CMZ6_POLVA</name>
<proteinExistence type="predicted"/>
<dbReference type="GO" id="GO:1902936">
    <property type="term" value="F:phosphatidylinositol bisphosphate binding"/>
    <property type="evidence" value="ECO:0007669"/>
    <property type="project" value="TreeGrafter"/>
</dbReference>
<dbReference type="EMBL" id="JADBJN010000001">
    <property type="protein sequence ID" value="KAG5683320.1"/>
    <property type="molecule type" value="Genomic_DNA"/>
</dbReference>
<evidence type="ECO:0000259" key="1">
    <source>
        <dbReference type="Pfam" id="PF00650"/>
    </source>
</evidence>
<dbReference type="InterPro" id="IPR036865">
    <property type="entry name" value="CRAL-TRIO_dom_sf"/>
</dbReference>
<dbReference type="InterPro" id="IPR036273">
    <property type="entry name" value="CRAL/TRIO_N_dom_sf"/>
</dbReference>
<comment type="caution">
    <text evidence="2">The sequence shown here is derived from an EMBL/GenBank/DDBJ whole genome shotgun (WGS) entry which is preliminary data.</text>
</comment>
<dbReference type="SUPFAM" id="SSF52087">
    <property type="entry name" value="CRAL/TRIO domain"/>
    <property type="match status" value="1"/>
</dbReference>
<dbReference type="Proteomes" id="UP001107558">
    <property type="component" value="Chromosome 1"/>
</dbReference>
<dbReference type="Gene3D" id="3.40.525.10">
    <property type="entry name" value="CRAL-TRIO lipid binding domain"/>
    <property type="match status" value="1"/>
</dbReference>
<dbReference type="SUPFAM" id="SSF46938">
    <property type="entry name" value="CRAL/TRIO N-terminal domain"/>
    <property type="match status" value="1"/>
</dbReference>
<evidence type="ECO:0000313" key="3">
    <source>
        <dbReference type="Proteomes" id="UP001107558"/>
    </source>
</evidence>
<dbReference type="AlphaFoldDB" id="A0A9J6CMZ6"/>
<dbReference type="Pfam" id="PF00650">
    <property type="entry name" value="CRAL_TRIO"/>
    <property type="match status" value="1"/>
</dbReference>
<dbReference type="PANTHER" id="PTHR10174">
    <property type="entry name" value="ALPHA-TOCOPHEROL TRANSFER PROTEIN-RELATED"/>
    <property type="match status" value="1"/>
</dbReference>
<reference evidence="2" key="1">
    <citation type="submission" date="2021-03" db="EMBL/GenBank/DDBJ databases">
        <title>Chromosome level genome of the anhydrobiotic midge Polypedilum vanderplanki.</title>
        <authorList>
            <person name="Yoshida Y."/>
            <person name="Kikawada T."/>
            <person name="Gusev O."/>
        </authorList>
    </citation>
    <scope>NUCLEOTIDE SEQUENCE</scope>
    <source>
        <strain evidence="2">NIAS01</strain>
        <tissue evidence="2">Whole body or cell culture</tissue>
    </source>
</reference>
<dbReference type="GO" id="GO:0016020">
    <property type="term" value="C:membrane"/>
    <property type="evidence" value="ECO:0007669"/>
    <property type="project" value="TreeGrafter"/>
</dbReference>
<protein>
    <recommendedName>
        <fullName evidence="1">CRAL-TRIO domain-containing protein</fullName>
    </recommendedName>
</protein>
<feature type="domain" description="CRAL-TRIO" evidence="1">
    <location>
        <begin position="102"/>
        <end position="244"/>
    </location>
</feature>
<dbReference type="Gene3D" id="1.10.8.20">
    <property type="entry name" value="N-terminal domain of phosphatidylinositol transfer protein sec14p"/>
    <property type="match status" value="1"/>
</dbReference>
<sequence length="298" mass="34622">MDVKSLLQKNRDEIREDETRKQQALTQFREWLDKHPFIIKCRKDDAYLLHFLRTKKYSMDDVFKIFEAHHLFRAHRPEWFETTSPQRIETIRTIAKTGASYMLRKRADDGSLIFVVNFERFTPDKFSVVDGFNFVYNTVAAYMADEDNQLLGCTFIMNYYNCPLKNLMSFSVRDSAEFAASANKCAGRYKKYILVGLPAAANAMLNAAKTVMTEKQRNRLLLIKDHEELAQHIDKSCLTEILGGTENESEVIEEFLKIVEDKYDKITETNDIEVDMKKAAACRDLEESIGSFRTLEID</sequence>
<keyword evidence="3" id="KW-1185">Reference proteome</keyword>
<organism evidence="2 3">
    <name type="scientific">Polypedilum vanderplanki</name>
    <name type="common">Sleeping chironomid midge</name>
    <dbReference type="NCBI Taxonomy" id="319348"/>
    <lineage>
        <taxon>Eukaryota</taxon>
        <taxon>Metazoa</taxon>
        <taxon>Ecdysozoa</taxon>
        <taxon>Arthropoda</taxon>
        <taxon>Hexapoda</taxon>
        <taxon>Insecta</taxon>
        <taxon>Pterygota</taxon>
        <taxon>Neoptera</taxon>
        <taxon>Endopterygota</taxon>
        <taxon>Diptera</taxon>
        <taxon>Nematocera</taxon>
        <taxon>Chironomoidea</taxon>
        <taxon>Chironomidae</taxon>
        <taxon>Chironominae</taxon>
        <taxon>Polypedilum</taxon>
        <taxon>Polypedilum</taxon>
    </lineage>
</organism>
<dbReference type="PANTHER" id="PTHR10174:SF208">
    <property type="entry name" value="CRAL-TRIO DOMAIN-CONTAINING PROTEIN DDB_G0278031"/>
    <property type="match status" value="1"/>
</dbReference>
<dbReference type="OrthoDB" id="6682367at2759"/>
<accession>A0A9J6CMZ6</accession>
<dbReference type="InterPro" id="IPR001251">
    <property type="entry name" value="CRAL-TRIO_dom"/>
</dbReference>